<dbReference type="PANTHER" id="PTHR11473:SF24">
    <property type="entry name" value="PHENYLALANINE-4-HYDROXYLASE"/>
    <property type="match status" value="1"/>
</dbReference>
<dbReference type="SUPFAM" id="SSF56534">
    <property type="entry name" value="Aromatic aminoacid monoxygenases, catalytic and oligomerization domains"/>
    <property type="match status" value="1"/>
</dbReference>
<dbReference type="Proteomes" id="UP001596270">
    <property type="component" value="Unassembled WGS sequence"/>
</dbReference>
<dbReference type="InterPro" id="IPR019774">
    <property type="entry name" value="Aromatic-AA_hydroxylase_C"/>
</dbReference>
<dbReference type="InterPro" id="IPR036951">
    <property type="entry name" value="ArAA_hydroxylase_sf"/>
</dbReference>
<accession>A0ABW1TRS1</accession>
<dbReference type="NCBIfam" id="NF008877">
    <property type="entry name" value="PRK11913.1-2"/>
    <property type="match status" value="1"/>
</dbReference>
<dbReference type="InterPro" id="IPR001273">
    <property type="entry name" value="ArAA_hydroxylase"/>
</dbReference>
<evidence type="ECO:0000256" key="9">
    <source>
        <dbReference type="ARBA" id="ARBA00023232"/>
    </source>
</evidence>
<proteinExistence type="inferred from homology"/>
<dbReference type="EMBL" id="JBHSRS010000001">
    <property type="protein sequence ID" value="MFC6279742.1"/>
    <property type="molecule type" value="Genomic_DNA"/>
</dbReference>
<dbReference type="InterPro" id="IPR005960">
    <property type="entry name" value="Phe-4-hydroxylase_mono"/>
</dbReference>
<feature type="domain" description="Biopterin-dependent aromatic amino acid hydroxylase family profile" evidence="11">
    <location>
        <begin position="1"/>
        <end position="304"/>
    </location>
</feature>
<dbReference type="CDD" id="cd03348">
    <property type="entry name" value="pro_PheOH"/>
    <property type="match status" value="1"/>
</dbReference>
<keyword evidence="13" id="KW-1185">Reference proteome</keyword>
<protein>
    <recommendedName>
        <fullName evidence="4">phenylalanine 4-monooxygenase</fullName>
        <ecNumber evidence="4">1.14.16.1</ecNumber>
    </recommendedName>
    <alternativeName>
        <fullName evidence="10">Phe-4-monooxygenase</fullName>
    </alternativeName>
</protein>
<dbReference type="EC" id="1.14.16.1" evidence="4"/>
<evidence type="ECO:0000259" key="11">
    <source>
        <dbReference type="PROSITE" id="PS51410"/>
    </source>
</evidence>
<evidence type="ECO:0000256" key="6">
    <source>
        <dbReference type="ARBA" id="ARBA00023002"/>
    </source>
</evidence>
<dbReference type="RefSeq" id="WP_371434664.1">
    <property type="nucleotide sequence ID" value="NZ_JBHSRS010000001.1"/>
</dbReference>
<dbReference type="NCBIfam" id="TIGR01267">
    <property type="entry name" value="Phe4hydrox_mono"/>
    <property type="match status" value="1"/>
</dbReference>
<dbReference type="GO" id="GO:0004505">
    <property type="term" value="F:phenylalanine 4-monooxygenase activity"/>
    <property type="evidence" value="ECO:0007669"/>
    <property type="project" value="UniProtKB-EC"/>
</dbReference>
<evidence type="ECO:0000256" key="4">
    <source>
        <dbReference type="ARBA" id="ARBA00011995"/>
    </source>
</evidence>
<comment type="caution">
    <text evidence="12">The sequence shown here is derived from an EMBL/GenBank/DDBJ whole genome shotgun (WGS) entry which is preliminary data.</text>
</comment>
<evidence type="ECO:0000256" key="1">
    <source>
        <dbReference type="ARBA" id="ARBA00001954"/>
    </source>
</evidence>
<evidence type="ECO:0000256" key="2">
    <source>
        <dbReference type="ARBA" id="ARBA00005088"/>
    </source>
</evidence>
<evidence type="ECO:0000313" key="12">
    <source>
        <dbReference type="EMBL" id="MFC6279742.1"/>
    </source>
</evidence>
<comment type="similarity">
    <text evidence="3">Belongs to the biopterin-dependent aromatic amino acid hydroxylase family.</text>
</comment>
<keyword evidence="5" id="KW-0479">Metal-binding</keyword>
<evidence type="ECO:0000256" key="5">
    <source>
        <dbReference type="ARBA" id="ARBA00022723"/>
    </source>
</evidence>
<comment type="pathway">
    <text evidence="2">Amino-acid degradation; L-phenylalanine degradation; acetoacetate and fumarate from L-phenylalanine: step 1/6.</text>
</comment>
<keyword evidence="6 12" id="KW-0560">Oxidoreductase</keyword>
<comment type="cofactor">
    <cofactor evidence="1">
        <name>Fe(2+)</name>
        <dbReference type="ChEBI" id="CHEBI:29033"/>
    </cofactor>
</comment>
<gene>
    <name evidence="12" type="primary">phhA</name>
    <name evidence="12" type="ORF">ACFQND_00620</name>
</gene>
<reference evidence="13" key="1">
    <citation type="journal article" date="2019" name="Int. J. Syst. Evol. Microbiol.">
        <title>The Global Catalogue of Microorganisms (GCM) 10K type strain sequencing project: providing services to taxonomists for standard genome sequencing and annotation.</title>
        <authorList>
            <consortium name="The Broad Institute Genomics Platform"/>
            <consortium name="The Broad Institute Genome Sequencing Center for Infectious Disease"/>
            <person name="Wu L."/>
            <person name="Ma J."/>
        </authorList>
    </citation>
    <scope>NUCLEOTIDE SEQUENCE [LARGE SCALE GENOMIC DNA]</scope>
    <source>
        <strain evidence="13">CCUG 39402</strain>
    </source>
</reference>
<evidence type="ECO:0000256" key="10">
    <source>
        <dbReference type="ARBA" id="ARBA00029922"/>
    </source>
</evidence>
<keyword evidence="8" id="KW-0503">Monooxygenase</keyword>
<keyword evidence="7" id="KW-0408">Iron</keyword>
<name>A0ABW1TRS1_9BURK</name>
<dbReference type="PROSITE" id="PS51410">
    <property type="entry name" value="BH4_AAA_HYDROXYL_2"/>
    <property type="match status" value="1"/>
</dbReference>
<organism evidence="12 13">
    <name type="scientific">Polaromonas aquatica</name>
    <dbReference type="NCBI Taxonomy" id="332657"/>
    <lineage>
        <taxon>Bacteria</taxon>
        <taxon>Pseudomonadati</taxon>
        <taxon>Pseudomonadota</taxon>
        <taxon>Betaproteobacteria</taxon>
        <taxon>Burkholderiales</taxon>
        <taxon>Comamonadaceae</taxon>
        <taxon>Polaromonas</taxon>
    </lineage>
</organism>
<dbReference type="Pfam" id="PF00351">
    <property type="entry name" value="Biopterin_H"/>
    <property type="match status" value="1"/>
</dbReference>
<evidence type="ECO:0000256" key="3">
    <source>
        <dbReference type="ARBA" id="ARBA00009712"/>
    </source>
</evidence>
<dbReference type="Gene3D" id="1.10.800.10">
    <property type="entry name" value="Aromatic amino acid hydroxylase"/>
    <property type="match status" value="1"/>
</dbReference>
<dbReference type="PANTHER" id="PTHR11473">
    <property type="entry name" value="AROMATIC AMINO ACID HYDROXYLASE"/>
    <property type="match status" value="1"/>
</dbReference>
<keyword evidence="9" id="KW-0585">Phenylalanine catabolism</keyword>
<dbReference type="PRINTS" id="PR00372">
    <property type="entry name" value="FYWHYDRXLASE"/>
</dbReference>
<sequence>MTTQTAPVEAGSPAPTAAVIPAVYGASERPPRGDYDRSGQVKADYTCPQNYAAYTDADHDTYRRLYKRQSALLPGLACDEFIAALPSLGLEERIPRFDDINGRLFKATGWEVVAVPGLIPEVPFFTLLANRKFPVTDWIRTPAEFDYIVEPDIFHDMFGHVPLLFDPVFADHMQAYGAGGLKAHGLGACEQLSRLYWYTIEFGLMRQRGQVRAYGAGILSSSGELAYAVTSGEPQRIALDLLRAMRTRYKIDSYQQTYFVIDSFKQLFDMTAPDFTPLYAQLKTMEELSANAVSPGDVVIHTGN</sequence>
<evidence type="ECO:0000256" key="8">
    <source>
        <dbReference type="ARBA" id="ARBA00023033"/>
    </source>
</evidence>
<dbReference type="InterPro" id="IPR036329">
    <property type="entry name" value="Aro-AA_hydroxylase_C_sf"/>
</dbReference>
<evidence type="ECO:0000313" key="13">
    <source>
        <dbReference type="Proteomes" id="UP001596270"/>
    </source>
</evidence>
<evidence type="ECO:0000256" key="7">
    <source>
        <dbReference type="ARBA" id="ARBA00023004"/>
    </source>
</evidence>